<dbReference type="InterPro" id="IPR008312">
    <property type="entry name" value="T6SS_TssB1"/>
</dbReference>
<reference evidence="3" key="2">
    <citation type="submission" date="2015-01" db="EMBL/GenBank/DDBJ databases">
        <title>Complete genome sequence of Methylobacterium aquaticum strain 22A.</title>
        <authorList>
            <person name="Tani A."/>
            <person name="Ogura Y."/>
            <person name="Hayashi T."/>
        </authorList>
    </citation>
    <scope>NUCLEOTIDE SEQUENCE [LARGE SCALE GENOMIC DNA]</scope>
    <source>
        <strain evidence="3">MA-22A</strain>
    </source>
</reference>
<organism evidence="2 3">
    <name type="scientific">Methylobacterium aquaticum</name>
    <dbReference type="NCBI Taxonomy" id="270351"/>
    <lineage>
        <taxon>Bacteria</taxon>
        <taxon>Pseudomonadati</taxon>
        <taxon>Pseudomonadota</taxon>
        <taxon>Alphaproteobacteria</taxon>
        <taxon>Hyphomicrobiales</taxon>
        <taxon>Methylobacteriaceae</taxon>
        <taxon>Methylobacterium</taxon>
    </lineage>
</organism>
<sequence length="199" mass="21979">MASIHEKLERVRKPRVHIKYEVETEGALIEKELPFVVGVLGDFTGDPSRPLKPFRERKFIQIDRDNFDEVMARMAPGLNLVVDNTLADDGTQMQVRLHFDRLDDFEPAAIVRQVPALAKLLETRDSLRDLMTKADRSEDLEILLERILQDNGQLRRLVDELEGPGEAGSPPPGPSPSGSSPPGKPATPTKPAPTSDGAA</sequence>
<dbReference type="KEGG" id="maqu:Maq22A_c28655"/>
<evidence type="ECO:0000256" key="1">
    <source>
        <dbReference type="SAM" id="MobiDB-lite"/>
    </source>
</evidence>
<dbReference type="PIRSF" id="PIRSF028301">
    <property type="entry name" value="UCP028301"/>
    <property type="match status" value="1"/>
</dbReference>
<dbReference type="NCBIfam" id="TIGR03358">
    <property type="entry name" value="VI_chp_5"/>
    <property type="match status" value="1"/>
</dbReference>
<dbReference type="Pfam" id="PF05591">
    <property type="entry name" value="T6SS_VipA"/>
    <property type="match status" value="1"/>
</dbReference>
<gene>
    <name evidence="2" type="ORF">Maq22A_c28655</name>
</gene>
<feature type="region of interest" description="Disordered" evidence="1">
    <location>
        <begin position="158"/>
        <end position="199"/>
    </location>
</feature>
<dbReference type="PANTHER" id="PTHR35850:SF1">
    <property type="entry name" value="TYPE VI SECRETION SYSTEM SHEATH PROTEIN TSSB1"/>
    <property type="match status" value="1"/>
</dbReference>
<proteinExistence type="predicted"/>
<dbReference type="OrthoDB" id="9789942at2"/>
<accession>A0A1Y0ZCI7</accession>
<dbReference type="EMBL" id="AP014704">
    <property type="protein sequence ID" value="BAR47237.1"/>
    <property type="molecule type" value="Genomic_DNA"/>
</dbReference>
<evidence type="ECO:0000313" key="2">
    <source>
        <dbReference type="EMBL" id="BAR47237.1"/>
    </source>
</evidence>
<name>A0A1Y0ZCI7_9HYPH</name>
<dbReference type="AlphaFoldDB" id="A0A1Y0ZCI7"/>
<dbReference type="PANTHER" id="PTHR35850">
    <property type="entry name" value="CYTOPLASMIC PROTEIN-RELATED"/>
    <property type="match status" value="1"/>
</dbReference>
<protein>
    <submittedName>
        <fullName evidence="2">Uncharacterized protein conserved in bacteria</fullName>
    </submittedName>
</protein>
<dbReference type="STRING" id="270351.Maq22A_c28655"/>
<evidence type="ECO:0000313" key="3">
    <source>
        <dbReference type="Proteomes" id="UP000061432"/>
    </source>
</evidence>
<dbReference type="Proteomes" id="UP000061432">
    <property type="component" value="Chromosome"/>
</dbReference>
<reference evidence="2 3" key="1">
    <citation type="journal article" date="2015" name="Genome Announc.">
        <title>Complete Genome Sequence of Methylobacterium aquaticum Strain 22A, Isolated from Racomitrium japonicum Moss.</title>
        <authorList>
            <person name="Tani A."/>
            <person name="Ogura Y."/>
            <person name="Hayashi T."/>
            <person name="Kimbara K."/>
        </authorList>
    </citation>
    <scope>NUCLEOTIDE SEQUENCE [LARGE SCALE GENOMIC DNA]</scope>
    <source>
        <strain evidence="2 3">MA-22A</strain>
    </source>
</reference>
<feature type="compositionally biased region" description="Pro residues" evidence="1">
    <location>
        <begin position="182"/>
        <end position="191"/>
    </location>
</feature>